<dbReference type="OrthoDB" id="409122at2759"/>
<keyword evidence="11" id="KW-1185">Reference proteome</keyword>
<gene>
    <name evidence="10" type="ORF">CAOG_007883</name>
</gene>
<name>A0A0D2X5G8_CAPO3</name>
<evidence type="ECO:0000313" key="10">
    <source>
        <dbReference type="EMBL" id="KJE97784.1"/>
    </source>
</evidence>
<keyword evidence="5 7" id="KW-0106">Calcium</keyword>
<dbReference type="CDD" id="cd04056">
    <property type="entry name" value="Peptidases_S53"/>
    <property type="match status" value="1"/>
</dbReference>
<reference evidence="11" key="1">
    <citation type="submission" date="2011-02" db="EMBL/GenBank/DDBJ databases">
        <title>The Genome Sequence of Capsaspora owczarzaki ATCC 30864.</title>
        <authorList>
            <person name="Russ C."/>
            <person name="Cuomo C."/>
            <person name="Burger G."/>
            <person name="Gray M.W."/>
            <person name="Holland P.W.H."/>
            <person name="King N."/>
            <person name="Lang F.B.F."/>
            <person name="Roger A.J."/>
            <person name="Ruiz-Trillo I."/>
            <person name="Young S.K."/>
            <person name="Zeng Q."/>
            <person name="Gargeya S."/>
            <person name="Alvarado L."/>
            <person name="Berlin A."/>
            <person name="Chapman S.B."/>
            <person name="Chen Z."/>
            <person name="Freedman E."/>
            <person name="Gellesch M."/>
            <person name="Goldberg J."/>
            <person name="Griggs A."/>
            <person name="Gujja S."/>
            <person name="Heilman E."/>
            <person name="Heiman D."/>
            <person name="Howarth C."/>
            <person name="Mehta T."/>
            <person name="Neiman D."/>
            <person name="Pearson M."/>
            <person name="Roberts A."/>
            <person name="Saif S."/>
            <person name="Shea T."/>
            <person name="Shenoy N."/>
            <person name="Sisk P."/>
            <person name="Stolte C."/>
            <person name="Sykes S."/>
            <person name="White J."/>
            <person name="Yandava C."/>
            <person name="Haas B."/>
            <person name="Nusbaum C."/>
            <person name="Birren B."/>
        </authorList>
    </citation>
    <scope>NUCLEOTIDE SEQUENCE</scope>
    <source>
        <strain evidence="11">ATCC 30864</strain>
    </source>
</reference>
<dbReference type="InterPro" id="IPR050819">
    <property type="entry name" value="Tripeptidyl-peptidase_I"/>
</dbReference>
<dbReference type="GO" id="GO:0008240">
    <property type="term" value="F:tripeptidyl-peptidase activity"/>
    <property type="evidence" value="ECO:0007669"/>
    <property type="project" value="TreeGrafter"/>
</dbReference>
<dbReference type="Proteomes" id="UP000008743">
    <property type="component" value="Unassembled WGS sequence"/>
</dbReference>
<dbReference type="GO" id="GO:0046872">
    <property type="term" value="F:metal ion binding"/>
    <property type="evidence" value="ECO:0007669"/>
    <property type="project" value="UniProtKB-UniRule"/>
</dbReference>
<dbReference type="eggNOG" id="ENOG502QR6D">
    <property type="taxonomic scope" value="Eukaryota"/>
</dbReference>
<evidence type="ECO:0000256" key="6">
    <source>
        <dbReference type="ARBA" id="ARBA00023145"/>
    </source>
</evidence>
<evidence type="ECO:0000256" key="1">
    <source>
        <dbReference type="ARBA" id="ARBA00022670"/>
    </source>
</evidence>
<dbReference type="PANTHER" id="PTHR14218">
    <property type="entry name" value="PROTEASE S8 TRIPEPTIDYL PEPTIDASE I CLN2"/>
    <property type="match status" value="1"/>
</dbReference>
<feature type="binding site" evidence="7">
    <location>
        <position position="600"/>
    </location>
    <ligand>
        <name>Ca(2+)</name>
        <dbReference type="ChEBI" id="CHEBI:29108"/>
    </ligand>
</feature>
<evidence type="ECO:0000256" key="2">
    <source>
        <dbReference type="ARBA" id="ARBA00022723"/>
    </source>
</evidence>
<evidence type="ECO:0000256" key="4">
    <source>
        <dbReference type="ARBA" id="ARBA00022825"/>
    </source>
</evidence>
<dbReference type="PhylomeDB" id="A0A0D2X5G8"/>
<feature type="binding site" evidence="7">
    <location>
        <position position="575"/>
    </location>
    <ligand>
        <name>Ca(2+)</name>
        <dbReference type="ChEBI" id="CHEBI:29108"/>
    </ligand>
</feature>
<dbReference type="Gene3D" id="3.40.50.200">
    <property type="entry name" value="Peptidase S8/S53 domain"/>
    <property type="match status" value="1"/>
</dbReference>
<keyword evidence="2 7" id="KW-0479">Metal-binding</keyword>
<evidence type="ECO:0000256" key="7">
    <source>
        <dbReference type="PROSITE-ProRule" id="PRU01032"/>
    </source>
</evidence>
<keyword evidence="4 7" id="KW-0720">Serine protease</keyword>
<sequence>MQRTLLVLALLAVCAAAAPLGDLAVLDASSAFATTRRLVARPQLAECSTDNGLAHMTFALRLQNKAALHDRLMSVSSPENAEYGKHMTVDEIASIGGITRENERALASQLAAFGAKTFALSQTRTFAYACLPISAAQVLLERQAEALPVGMRHLIHTIVQTRSTMLMEIEPIRLTEAAPAAAEHWKYSRFGGVEAGALGDPNAQKTAYQIPLTQVATNTSLVQMVWGTGTFGYTPADLAQFYSTYNVPNTVNNLHTYGMQGTVNGDNFIEGTLDCTYISGMGVGVQTLIANTDNDSSTEWGPGFGPALLNFVSTLSNQSTLPHVLSMSLGSLSWASCDTLCRDAVSNTGGKQFNYDDCIQYMQSQRQVCMYTSQDETDKINDELLVVALRGVTILAATGDGGSHFSFEPFSDLNKIGRALNVVSCSKNFPTFPAASPYLLGVGGTQWSGTGTPTAPIAWTASGGAFSWQFPMPDYQKAAVAHYLSTTQGLPPANSYNASNRAYPDVAALADNVPIVSAGKVMNVGGTSASTPAFAGIISLLNDIRLNKGLPSLGFVNTRLYQVAAQHPGEAFFDVTVGNTACSSSGFCCDNGFPAAVGYDPTTGLGSPLWPGLVRYLTSD</sequence>
<dbReference type="PROSITE" id="PS00138">
    <property type="entry name" value="SUBTILASE_SER"/>
    <property type="match status" value="1"/>
</dbReference>
<dbReference type="EMBL" id="KE346375">
    <property type="protein sequence ID" value="KJE97784.1"/>
    <property type="molecule type" value="Genomic_DNA"/>
</dbReference>
<evidence type="ECO:0000256" key="8">
    <source>
        <dbReference type="SAM" id="SignalP"/>
    </source>
</evidence>
<feature type="chain" id="PRO_5002255069" evidence="8">
    <location>
        <begin position="18"/>
        <end position="620"/>
    </location>
</feature>
<dbReference type="AlphaFoldDB" id="A0A0D2X5G8"/>
<dbReference type="PANTHER" id="PTHR14218:SF15">
    <property type="entry name" value="TRIPEPTIDYL-PEPTIDASE 1"/>
    <property type="match status" value="1"/>
</dbReference>
<dbReference type="InterPro" id="IPR036852">
    <property type="entry name" value="Peptidase_S8/S53_dom_sf"/>
</dbReference>
<dbReference type="InParanoid" id="A0A0D2X5G8"/>
<dbReference type="SUPFAM" id="SSF54897">
    <property type="entry name" value="Protease propeptides/inhibitors"/>
    <property type="match status" value="1"/>
</dbReference>
<dbReference type="PROSITE" id="PS51695">
    <property type="entry name" value="SEDOLISIN"/>
    <property type="match status" value="1"/>
</dbReference>
<feature type="active site" description="Charge relay system" evidence="7">
    <location>
        <position position="528"/>
    </location>
</feature>
<protein>
    <submittedName>
        <fullName evidence="10">Tripeptidyl-peptidase I</fullName>
    </submittedName>
</protein>
<dbReference type="SUPFAM" id="SSF52743">
    <property type="entry name" value="Subtilisin-like"/>
    <property type="match status" value="1"/>
</dbReference>
<dbReference type="RefSeq" id="XP_004342968.1">
    <property type="nucleotide sequence ID" value="XM_004342918.2"/>
</dbReference>
<dbReference type="InterPro" id="IPR030400">
    <property type="entry name" value="Sedolisin_dom"/>
</dbReference>
<feature type="signal peptide" evidence="8">
    <location>
        <begin position="1"/>
        <end position="17"/>
    </location>
</feature>
<feature type="active site" description="Charge relay system" evidence="7">
    <location>
        <position position="274"/>
    </location>
</feature>
<dbReference type="GO" id="GO:0006508">
    <property type="term" value="P:proteolysis"/>
    <property type="evidence" value="ECO:0007669"/>
    <property type="project" value="UniProtKB-KW"/>
</dbReference>
<evidence type="ECO:0000313" key="11">
    <source>
        <dbReference type="Proteomes" id="UP000008743"/>
    </source>
</evidence>
<feature type="binding site" evidence="7">
    <location>
        <position position="598"/>
    </location>
    <ligand>
        <name>Ca(2+)</name>
        <dbReference type="ChEBI" id="CHEBI:29108"/>
    </ligand>
</feature>
<feature type="binding site" evidence="7">
    <location>
        <position position="574"/>
    </location>
    <ligand>
        <name>Ca(2+)</name>
        <dbReference type="ChEBI" id="CHEBI:29108"/>
    </ligand>
</feature>
<evidence type="ECO:0000256" key="5">
    <source>
        <dbReference type="ARBA" id="ARBA00022837"/>
    </source>
</evidence>
<feature type="active site" description="Charge relay system" evidence="7">
    <location>
        <position position="270"/>
    </location>
</feature>
<keyword evidence="6" id="KW-0865">Zymogen</keyword>
<keyword evidence="3 7" id="KW-0378">Hydrolase</keyword>
<feature type="domain" description="Peptidase S53" evidence="9">
    <location>
        <begin position="198"/>
        <end position="620"/>
    </location>
</feature>
<organism evidence="10 11">
    <name type="scientific">Capsaspora owczarzaki (strain ATCC 30864)</name>
    <dbReference type="NCBI Taxonomy" id="595528"/>
    <lineage>
        <taxon>Eukaryota</taxon>
        <taxon>Filasterea</taxon>
        <taxon>Capsaspora</taxon>
    </lineage>
</organism>
<dbReference type="InterPro" id="IPR023828">
    <property type="entry name" value="Peptidase_S8_Ser-AS"/>
</dbReference>
<dbReference type="InterPro" id="IPR015366">
    <property type="entry name" value="S53_propep"/>
</dbReference>
<dbReference type="OMA" id="QRQVCMF"/>
<proteinExistence type="predicted"/>
<evidence type="ECO:0000256" key="3">
    <source>
        <dbReference type="ARBA" id="ARBA00022801"/>
    </source>
</evidence>
<dbReference type="Pfam" id="PF09286">
    <property type="entry name" value="Pro-kuma_activ"/>
    <property type="match status" value="1"/>
</dbReference>
<accession>A0A0D2X5G8</accession>
<keyword evidence="1 7" id="KW-0645">Protease</keyword>
<comment type="cofactor">
    <cofactor evidence="7">
        <name>Ca(2+)</name>
        <dbReference type="ChEBI" id="CHEBI:29108"/>
    </cofactor>
    <text evidence="7">Binds 1 Ca(2+) ion per subunit.</text>
</comment>
<dbReference type="GO" id="GO:0004252">
    <property type="term" value="F:serine-type endopeptidase activity"/>
    <property type="evidence" value="ECO:0007669"/>
    <property type="project" value="UniProtKB-UniRule"/>
</dbReference>
<evidence type="ECO:0000259" key="9">
    <source>
        <dbReference type="PROSITE" id="PS51695"/>
    </source>
</evidence>
<keyword evidence="8" id="KW-0732">Signal</keyword>